<dbReference type="Proteomes" id="UP000197619">
    <property type="component" value="Unassembled WGS sequence"/>
</dbReference>
<evidence type="ECO:0000313" key="2">
    <source>
        <dbReference type="EMBL" id="OWK64301.1"/>
    </source>
</evidence>
<sequence length="145" mass="16535">MGGTLVPKNEKLNCCFLPSWQGILERKNPKGSDHPCIGGESTVHGKEKGHHGKLFLQAVPCVTWKHRMWSCVSWGVCGTGETLFPRWTEYRLFGGWKPDWGPDCVSLWFVGVGWWGEECFARFSFDLCVVFFSFFSFLFSFVVVV</sequence>
<comment type="caution">
    <text evidence="2">The sequence shown here is derived from an EMBL/GenBank/DDBJ whole genome shotgun (WGS) entry which is preliminary data.</text>
</comment>
<accession>A0A218VF50</accession>
<evidence type="ECO:0000256" key="1">
    <source>
        <dbReference type="SAM" id="Phobius"/>
    </source>
</evidence>
<organism evidence="2 3">
    <name type="scientific">Lonchura striata</name>
    <name type="common">white-rumped munia</name>
    <dbReference type="NCBI Taxonomy" id="40157"/>
    <lineage>
        <taxon>Eukaryota</taxon>
        <taxon>Metazoa</taxon>
        <taxon>Chordata</taxon>
        <taxon>Craniata</taxon>
        <taxon>Vertebrata</taxon>
        <taxon>Euteleostomi</taxon>
        <taxon>Archelosauria</taxon>
        <taxon>Archosauria</taxon>
        <taxon>Dinosauria</taxon>
        <taxon>Saurischia</taxon>
        <taxon>Theropoda</taxon>
        <taxon>Coelurosauria</taxon>
        <taxon>Aves</taxon>
        <taxon>Neognathae</taxon>
        <taxon>Neoaves</taxon>
        <taxon>Telluraves</taxon>
        <taxon>Australaves</taxon>
        <taxon>Passeriformes</taxon>
        <taxon>Passeroidea</taxon>
        <taxon>Estrildidae</taxon>
        <taxon>Estrildinae</taxon>
        <taxon>Lonchura</taxon>
    </lineage>
</organism>
<keyword evidence="1" id="KW-0472">Membrane</keyword>
<proteinExistence type="predicted"/>
<keyword evidence="1" id="KW-0812">Transmembrane</keyword>
<gene>
    <name evidence="2" type="ORF">RLOC_00013581</name>
</gene>
<feature type="transmembrane region" description="Helical" evidence="1">
    <location>
        <begin position="123"/>
        <end position="144"/>
    </location>
</feature>
<protein>
    <submittedName>
        <fullName evidence="2">Uncharacterized protein</fullName>
    </submittedName>
</protein>
<reference evidence="2 3" key="1">
    <citation type="submission" date="2017-05" db="EMBL/GenBank/DDBJ databases">
        <title>Genome of assembly of the Bengalese finch, Lonchura striata domestica.</title>
        <authorList>
            <person name="Colquitt B.M."/>
            <person name="Brainard M.S."/>
        </authorList>
    </citation>
    <scope>NUCLEOTIDE SEQUENCE [LARGE SCALE GENOMIC DNA]</scope>
    <source>
        <strain evidence="2">White83orange57</strain>
    </source>
</reference>
<keyword evidence="1" id="KW-1133">Transmembrane helix</keyword>
<evidence type="ECO:0000313" key="3">
    <source>
        <dbReference type="Proteomes" id="UP000197619"/>
    </source>
</evidence>
<keyword evidence="3" id="KW-1185">Reference proteome</keyword>
<name>A0A218VF50_9PASE</name>
<dbReference type="EMBL" id="MUZQ01000003">
    <property type="protein sequence ID" value="OWK64301.1"/>
    <property type="molecule type" value="Genomic_DNA"/>
</dbReference>
<dbReference type="AlphaFoldDB" id="A0A218VF50"/>